<gene>
    <name evidence="1" type="ORF">EUGRSUZ_E00395</name>
</gene>
<dbReference type="Gramene" id="KCW71937">
    <property type="protein sequence ID" value="KCW71937"/>
    <property type="gene ID" value="EUGRSUZ_E00395"/>
</dbReference>
<proteinExistence type="predicted"/>
<dbReference type="EMBL" id="KK198757">
    <property type="protein sequence ID" value="KCW71937.1"/>
    <property type="molecule type" value="Genomic_DNA"/>
</dbReference>
<dbReference type="AlphaFoldDB" id="A0A059C0R6"/>
<dbReference type="InParanoid" id="A0A059C0R6"/>
<protein>
    <submittedName>
        <fullName evidence="1">Uncharacterized protein</fullName>
    </submittedName>
</protein>
<reference evidence="1" key="1">
    <citation type="submission" date="2013-07" db="EMBL/GenBank/DDBJ databases">
        <title>The genome of Eucalyptus grandis.</title>
        <authorList>
            <person name="Schmutz J."/>
            <person name="Hayes R."/>
            <person name="Myburg A."/>
            <person name="Tuskan G."/>
            <person name="Grattapaglia D."/>
            <person name="Rokhsar D.S."/>
        </authorList>
    </citation>
    <scope>NUCLEOTIDE SEQUENCE</scope>
    <source>
        <tissue evidence="1">Leaf extractions</tissue>
    </source>
</reference>
<organism evidence="1">
    <name type="scientific">Eucalyptus grandis</name>
    <name type="common">Flooded gum</name>
    <dbReference type="NCBI Taxonomy" id="71139"/>
    <lineage>
        <taxon>Eukaryota</taxon>
        <taxon>Viridiplantae</taxon>
        <taxon>Streptophyta</taxon>
        <taxon>Embryophyta</taxon>
        <taxon>Tracheophyta</taxon>
        <taxon>Spermatophyta</taxon>
        <taxon>Magnoliopsida</taxon>
        <taxon>eudicotyledons</taxon>
        <taxon>Gunneridae</taxon>
        <taxon>Pentapetalae</taxon>
        <taxon>rosids</taxon>
        <taxon>malvids</taxon>
        <taxon>Myrtales</taxon>
        <taxon>Myrtaceae</taxon>
        <taxon>Myrtoideae</taxon>
        <taxon>Eucalypteae</taxon>
        <taxon>Eucalyptus</taxon>
    </lineage>
</organism>
<accession>A0A059C0R6</accession>
<sequence length="67" mass="7355">MGGTHPPIFSIISMQDPDGQVLTSTTPQKIENDQVASSKKKKMFPALGYPNWTTTIKSVQNSTNTFI</sequence>
<name>A0A059C0R6_EUCGR</name>
<evidence type="ECO:0000313" key="1">
    <source>
        <dbReference type="EMBL" id="KCW71937.1"/>
    </source>
</evidence>